<keyword evidence="3" id="KW-1185">Reference proteome</keyword>
<dbReference type="RefSeq" id="WP_289824287.1">
    <property type="nucleotide sequence ID" value="NZ_JAUEIE010000001.1"/>
</dbReference>
<dbReference type="Gene3D" id="3.20.20.80">
    <property type="entry name" value="Glycosidases"/>
    <property type="match status" value="1"/>
</dbReference>
<reference evidence="2" key="2">
    <citation type="submission" date="2024-05" db="EMBL/GenBank/DDBJ databases">
        <title>Identification and characterization of horizontal gene transfer across gut microbiota members of farm animals based on homology search.</title>
        <authorList>
            <person name="Schwarzerova J."/>
            <person name="Nykrynova M."/>
            <person name="Jureckova K."/>
            <person name="Cejkova D."/>
            <person name="Rychlik I."/>
        </authorList>
    </citation>
    <scope>NUCLEOTIDE SEQUENCE</scope>
    <source>
        <strain evidence="2">ET37</strain>
    </source>
</reference>
<accession>A0ABT7WUE5</accession>
<proteinExistence type="predicted"/>
<dbReference type="EMBL" id="JAUEIE010000001">
    <property type="protein sequence ID" value="MDN0021411.1"/>
    <property type="molecule type" value="Genomic_DNA"/>
</dbReference>
<reference evidence="2" key="1">
    <citation type="submission" date="2023-06" db="EMBL/GenBank/DDBJ databases">
        <authorList>
            <person name="Zeman M."/>
            <person name="Kubasova T."/>
            <person name="Jahodarova E."/>
            <person name="Nykrynova M."/>
            <person name="Rychlik I."/>
        </authorList>
    </citation>
    <scope>NUCLEOTIDE SEQUENCE</scope>
    <source>
        <strain evidence="2">ET37</strain>
    </source>
</reference>
<evidence type="ECO:0000256" key="1">
    <source>
        <dbReference type="SAM" id="SignalP"/>
    </source>
</evidence>
<gene>
    <name evidence="2" type="ORF">QVN81_00005</name>
</gene>
<feature type="chain" id="PRO_5045723084" evidence="1">
    <location>
        <begin position="23"/>
        <end position="71"/>
    </location>
</feature>
<dbReference type="Proteomes" id="UP001167831">
    <property type="component" value="Unassembled WGS sequence"/>
</dbReference>
<sequence length="71" mass="8145">MKIKKLLVMTFLSLMAATGANAQQPYGGCWHPEDIRNWSPETDPDAKFNRSMVPLAKRFKEPELMKANKHQ</sequence>
<organism evidence="2 3">
    <name type="scientific">Leyella lascolaii</name>
    <dbReference type="NCBI Taxonomy" id="1776379"/>
    <lineage>
        <taxon>Bacteria</taxon>
        <taxon>Pseudomonadati</taxon>
        <taxon>Bacteroidota</taxon>
        <taxon>Bacteroidia</taxon>
        <taxon>Bacteroidales</taxon>
        <taxon>Prevotellaceae</taxon>
        <taxon>Leyella</taxon>
    </lineage>
</organism>
<feature type="non-terminal residue" evidence="2">
    <location>
        <position position="71"/>
    </location>
</feature>
<protein>
    <submittedName>
        <fullName evidence="2">Uncharacterized protein</fullName>
    </submittedName>
</protein>
<evidence type="ECO:0000313" key="2">
    <source>
        <dbReference type="EMBL" id="MDN0021411.1"/>
    </source>
</evidence>
<comment type="caution">
    <text evidence="2">The sequence shown here is derived from an EMBL/GenBank/DDBJ whole genome shotgun (WGS) entry which is preliminary data.</text>
</comment>
<name>A0ABT7WUE5_9BACT</name>
<keyword evidence="1" id="KW-0732">Signal</keyword>
<evidence type="ECO:0000313" key="3">
    <source>
        <dbReference type="Proteomes" id="UP001167831"/>
    </source>
</evidence>
<feature type="signal peptide" evidence="1">
    <location>
        <begin position="1"/>
        <end position="22"/>
    </location>
</feature>